<gene>
    <name evidence="1" type="ordered locus">Tagg_1104</name>
</gene>
<sequence length="99" mass="10844">MEVELIVSKNFLSMFTVEILSQAVKTFSRANSADLDLKIIWDDEVEFPVLKIGGFQPIVVKTPPSLSEVLNVLTLALDLSELTPAPRGIISVREADTTA</sequence>
<organism evidence="1 2">
    <name type="scientific">Thermosphaera aggregans (strain DSM 11486 / M11TL)</name>
    <dbReference type="NCBI Taxonomy" id="633148"/>
    <lineage>
        <taxon>Archaea</taxon>
        <taxon>Thermoproteota</taxon>
        <taxon>Thermoprotei</taxon>
        <taxon>Desulfurococcales</taxon>
        <taxon>Desulfurococcaceae</taxon>
        <taxon>Thermosphaera</taxon>
    </lineage>
</organism>
<reference evidence="2" key="2">
    <citation type="journal article" date="2010" name="Stand. Genomic Sci.">
        <title>Complete genome sequence of Thermosphaera aggregans type strain (M11TLT).</title>
        <authorList>
            <person name="Spring S."/>
            <person name="Rachel R."/>
            <person name="Lapidus A."/>
            <person name="Davenport K."/>
            <person name="Tice H."/>
            <person name="Copeland A."/>
            <person name="Cheng J.-F."/>
            <person name="Lucas S."/>
            <person name="Chen F."/>
            <person name="Nolan M."/>
            <person name="Bruce D."/>
            <person name="Goodwin L."/>
            <person name="Pitluck S."/>
            <person name="Ivanova N."/>
            <person name="Mavromatis K."/>
            <person name="Ovchinnikova G."/>
            <person name="Pati A."/>
            <person name="Chen A."/>
            <person name="Palaniappan K."/>
            <person name="Land M."/>
            <person name="Hauser L."/>
            <person name="Chang Y.-J."/>
            <person name="Jeffries C.C."/>
            <person name="Brettin T."/>
            <person name="Detter J.C."/>
            <person name="Tapia R."/>
            <person name="Han C."/>
            <person name="Heimerl T."/>
            <person name="Weikl F."/>
            <person name="Brambilla E."/>
            <person name="Goker M."/>
            <person name="Bristow J."/>
            <person name="Eisen J.A."/>
            <person name="Markowitz V."/>
            <person name="Hugenholtz P."/>
            <person name="Kyrpides N.C."/>
            <person name="Klenk H.-P."/>
        </authorList>
    </citation>
    <scope>NUCLEOTIDE SEQUENCE [LARGE SCALE GENOMIC DNA]</scope>
    <source>
        <strain evidence="2">DSM 11486 / M11TL</strain>
    </source>
</reference>
<evidence type="ECO:0000313" key="2">
    <source>
        <dbReference type="Proteomes" id="UP000002376"/>
    </source>
</evidence>
<name>D5U2M3_THEAM</name>
<dbReference type="HOGENOM" id="CLU_2313926_0_0_2"/>
<dbReference type="OrthoDB" id="374922at2157"/>
<dbReference type="eggNOG" id="arCOG10614">
    <property type="taxonomic scope" value="Archaea"/>
</dbReference>
<keyword evidence="2" id="KW-1185">Reference proteome</keyword>
<dbReference type="EMBL" id="CP001939">
    <property type="protein sequence ID" value="ADG91373.1"/>
    <property type="molecule type" value="Genomic_DNA"/>
</dbReference>
<protein>
    <submittedName>
        <fullName evidence="1">Uncharacterized protein</fullName>
    </submittedName>
</protein>
<dbReference type="AlphaFoldDB" id="D5U2M3"/>
<proteinExistence type="predicted"/>
<accession>D5U2M3</accession>
<reference key="3">
    <citation type="submission" date="2010-02" db="EMBL/GenBank/DDBJ databases">
        <title>Complete genome sequence of Thermosphaera aggregans type strain (M11TL).</title>
        <authorList>
            <consortium name="US DOE Joint Genome Institute (JGI-PGF)"/>
            <person name="Spring S."/>
            <person name="Lapidus A."/>
            <person name="Munk C."/>
            <person name="Schroeder M."/>
            <person name="Glavina Del Rio T."/>
            <person name="Tice H."/>
            <person name="Copeland A."/>
            <person name="Cheng J.-F."/>
            <person name="Lucas S."/>
            <person name="Chen F."/>
            <person name="Nolan M."/>
            <person name="Bruce D."/>
            <person name="Goodwin L."/>
            <person name="Pitluck S."/>
            <person name="Ivanova N."/>
            <person name="Mavromatis K."/>
            <person name="Ovchinnikova G."/>
            <person name="Pati A."/>
            <person name="Chen A."/>
            <person name="Palaniappan K."/>
            <person name="Land M."/>
            <person name="Hauser L."/>
            <person name="Chang Y.-J."/>
            <person name="Jeffries C.C."/>
            <person name="Brettin T."/>
            <person name="Detter J.C."/>
            <person name="Tapia R."/>
            <person name="Han C."/>
            <person name="Chain P."/>
            <person name="Heimerl T."/>
            <person name="Weik F."/>
            <person name="Goker M."/>
            <person name="Rachel R."/>
            <person name="Bristow J."/>
            <person name="Eisen J.A."/>
            <person name="Markowitz V."/>
            <person name="Hugenholtz P."/>
            <person name="Kyrpides N.C."/>
            <person name="Klenk H.-P."/>
        </authorList>
    </citation>
    <scope>NUCLEOTIDE SEQUENCE</scope>
    <source>
        <strain>DSM 11486</strain>
    </source>
</reference>
<evidence type="ECO:0000313" key="1">
    <source>
        <dbReference type="EMBL" id="ADG91373.1"/>
    </source>
</evidence>
<dbReference type="Proteomes" id="UP000002376">
    <property type="component" value="Chromosome"/>
</dbReference>
<dbReference type="GeneID" id="9166135"/>
<reference evidence="1 2" key="1">
    <citation type="journal article" date="2010" name="Stand. Genomic Sci.">
        <title>Complete genome sequence of Thermosphaera aggregans type strain (M11TL).</title>
        <authorList>
            <person name="Spring S."/>
            <person name="Rachel R."/>
            <person name="Lapidus A."/>
            <person name="Davenport K."/>
            <person name="Tice H."/>
            <person name="Copeland A."/>
            <person name="Cheng J.F."/>
            <person name="Lucas S."/>
            <person name="Chen F."/>
            <person name="Nolan M."/>
            <person name="Bruce D."/>
            <person name="Goodwin L."/>
            <person name="Pitluck S."/>
            <person name="Ivanova N."/>
            <person name="Mavromatis K."/>
            <person name="Ovchinnikova G."/>
            <person name="Pati A."/>
            <person name="Chen A."/>
            <person name="Palaniappan K."/>
            <person name="Land M."/>
            <person name="Hauser L."/>
            <person name="Chang Y.J."/>
            <person name="Jeffries C.C."/>
            <person name="Brettin T."/>
            <person name="Detter J.C."/>
            <person name="Tapia R."/>
            <person name="Han C."/>
            <person name="Heimerl T."/>
            <person name="Weikl F."/>
            <person name="Brambilla E."/>
            <person name="Goker M."/>
            <person name="Bristow J."/>
            <person name="Eisen J.A."/>
            <person name="Markowitz V."/>
            <person name="Hugenholtz P."/>
            <person name="Kyrpides N.C."/>
            <person name="Klenk H.P."/>
        </authorList>
    </citation>
    <scope>NUCLEOTIDE SEQUENCE [LARGE SCALE GENOMIC DNA]</scope>
    <source>
        <strain evidence="2">DSM 11486 / M11TL</strain>
    </source>
</reference>
<dbReference type="STRING" id="633148.Tagg_1104"/>
<dbReference type="KEGG" id="tag:Tagg_1104"/>
<dbReference type="RefSeq" id="WP_013129966.1">
    <property type="nucleotide sequence ID" value="NC_014160.1"/>
</dbReference>